<reference evidence="8 9" key="1">
    <citation type="submission" date="2019-06" db="EMBL/GenBank/DDBJ databases">
        <title>Whole genome shotgun sequence of Vibrio comitans NBRC 102076.</title>
        <authorList>
            <person name="Hosoyama A."/>
            <person name="Uohara A."/>
            <person name="Ohji S."/>
            <person name="Ichikawa N."/>
        </authorList>
    </citation>
    <scope>NUCLEOTIDE SEQUENCE [LARGE SCALE GENOMIC DNA]</scope>
    <source>
        <strain evidence="8 9">NBRC 102076</strain>
    </source>
</reference>
<keyword evidence="4" id="KW-0472">Membrane</keyword>
<feature type="domain" description="p-hydroxybenzoic acid efflux pump subunit AaeA-like beta-barrel" evidence="7">
    <location>
        <begin position="187"/>
        <end position="284"/>
    </location>
</feature>
<evidence type="ECO:0000256" key="4">
    <source>
        <dbReference type="ARBA" id="ARBA00023136"/>
    </source>
</evidence>
<dbReference type="EMBL" id="BJLH01000005">
    <property type="protein sequence ID" value="GEA60020.1"/>
    <property type="molecule type" value="Genomic_DNA"/>
</dbReference>
<proteinExistence type="inferred from homology"/>
<dbReference type="NCBIfam" id="TIGR01730">
    <property type="entry name" value="RND_mfp"/>
    <property type="match status" value="1"/>
</dbReference>
<name>A0A4Y3IMR8_9VIBR</name>
<dbReference type="OrthoDB" id="9811754at2"/>
<dbReference type="SUPFAM" id="SSF111369">
    <property type="entry name" value="HlyD-like secretion proteins"/>
    <property type="match status" value="1"/>
</dbReference>
<dbReference type="Gene3D" id="2.40.50.100">
    <property type="match status" value="1"/>
</dbReference>
<sequence>MMMRYVTTLIFAIAASFVGYSLYSTYDSNPWTRDGQVRAYIVEVTPRVTGQVTEVLIDDNSKVKKGDLLFEIDPSVYQAALNKAKASQKQASALLKKARDEERRAINLEKRAPGAVPVLTLNNLGNAVETAKANVEVMRAAVEEAALNLKFTKVYAPTDGFITNLQLRQGSQVTANTPVVALIDEHSFWVEGFFKETDLQGVDNSDQALVTLLSHSEHALEGEITSIGYGISMQDGSTGNSLLPVVNPNFEWIRLAQRIPVKVKLTNVPNDVQLRIGMTASVKIMKDSESK</sequence>
<evidence type="ECO:0000259" key="7">
    <source>
        <dbReference type="Pfam" id="PF25963"/>
    </source>
</evidence>
<comment type="caution">
    <text evidence="8">The sequence shown here is derived from an EMBL/GenBank/DDBJ whole genome shotgun (WGS) entry which is preliminary data.</text>
</comment>
<feature type="domain" description="Multidrug resistance protein MdtA-like barrel-sandwich hybrid" evidence="6">
    <location>
        <begin position="41"/>
        <end position="181"/>
    </location>
</feature>
<organism evidence="8 9">
    <name type="scientific">Vibrio comitans NBRC 102076</name>
    <dbReference type="NCBI Taxonomy" id="1219078"/>
    <lineage>
        <taxon>Bacteria</taxon>
        <taxon>Pseudomonadati</taxon>
        <taxon>Pseudomonadota</taxon>
        <taxon>Gammaproteobacteria</taxon>
        <taxon>Vibrionales</taxon>
        <taxon>Vibrionaceae</taxon>
        <taxon>Vibrio</taxon>
    </lineage>
</organism>
<dbReference type="InterPro" id="IPR006143">
    <property type="entry name" value="RND_pump_MFP"/>
</dbReference>
<dbReference type="GO" id="GO:0016020">
    <property type="term" value="C:membrane"/>
    <property type="evidence" value="ECO:0007669"/>
    <property type="project" value="InterPro"/>
</dbReference>
<evidence type="ECO:0000256" key="3">
    <source>
        <dbReference type="ARBA" id="ARBA00022989"/>
    </source>
</evidence>
<evidence type="ECO:0000313" key="8">
    <source>
        <dbReference type="EMBL" id="GEA60020.1"/>
    </source>
</evidence>
<keyword evidence="2" id="KW-0812">Transmembrane</keyword>
<comment type="similarity">
    <text evidence="1">Belongs to the membrane fusion protein (MFP) (TC 8.A.1) family.</text>
</comment>
<dbReference type="AlphaFoldDB" id="A0A4Y3IMR8"/>
<dbReference type="InterPro" id="IPR058634">
    <property type="entry name" value="AaeA-lik-b-barrel"/>
</dbReference>
<gene>
    <name evidence="8" type="ORF">VCO01S_12130</name>
</gene>
<protein>
    <submittedName>
        <fullName evidence="8">Hemolysin D</fullName>
    </submittedName>
</protein>
<dbReference type="InterPro" id="IPR058625">
    <property type="entry name" value="MdtA-like_BSH"/>
</dbReference>
<keyword evidence="9" id="KW-1185">Reference proteome</keyword>
<dbReference type="RefSeq" id="WP_141270354.1">
    <property type="nucleotide sequence ID" value="NZ_BJLH01000005.1"/>
</dbReference>
<keyword evidence="5" id="KW-0175">Coiled coil</keyword>
<keyword evidence="3" id="KW-1133">Transmembrane helix</keyword>
<evidence type="ECO:0000256" key="1">
    <source>
        <dbReference type="ARBA" id="ARBA00009477"/>
    </source>
</evidence>
<dbReference type="PANTHER" id="PTHR30367">
    <property type="entry name" value="P-HYDROXYBENZOIC ACID EFFLUX PUMP SUBUNIT AAEA-RELATED"/>
    <property type="match status" value="1"/>
</dbReference>
<accession>A0A4Y3IMR8</accession>
<dbReference type="GO" id="GO:0022857">
    <property type="term" value="F:transmembrane transporter activity"/>
    <property type="evidence" value="ECO:0007669"/>
    <property type="project" value="InterPro"/>
</dbReference>
<evidence type="ECO:0000256" key="2">
    <source>
        <dbReference type="ARBA" id="ARBA00022692"/>
    </source>
</evidence>
<evidence type="ECO:0000259" key="6">
    <source>
        <dbReference type="Pfam" id="PF25917"/>
    </source>
</evidence>
<dbReference type="Proteomes" id="UP000318242">
    <property type="component" value="Unassembled WGS sequence"/>
</dbReference>
<dbReference type="Gene3D" id="2.40.30.170">
    <property type="match status" value="1"/>
</dbReference>
<evidence type="ECO:0000313" key="9">
    <source>
        <dbReference type="Proteomes" id="UP000318242"/>
    </source>
</evidence>
<dbReference type="PANTHER" id="PTHR30367:SF1">
    <property type="entry name" value="MULTIDRUG RESISTANCE PROTEIN MDTN"/>
    <property type="match status" value="1"/>
</dbReference>
<feature type="coiled-coil region" evidence="5">
    <location>
        <begin position="81"/>
        <end position="148"/>
    </location>
</feature>
<dbReference type="Pfam" id="PF25917">
    <property type="entry name" value="BSH_RND"/>
    <property type="match status" value="1"/>
</dbReference>
<dbReference type="InterPro" id="IPR050393">
    <property type="entry name" value="MFP_Efflux_Pump"/>
</dbReference>
<evidence type="ECO:0000256" key="5">
    <source>
        <dbReference type="SAM" id="Coils"/>
    </source>
</evidence>
<dbReference type="Pfam" id="PF25963">
    <property type="entry name" value="Beta-barrel_AAEA"/>
    <property type="match status" value="1"/>
</dbReference>